<proteinExistence type="inferred from homology"/>
<evidence type="ECO:0000256" key="2">
    <source>
        <dbReference type="ARBA" id="ARBA00022438"/>
    </source>
</evidence>
<gene>
    <name evidence="6 9" type="primary">map</name>
    <name evidence="9" type="ORF">I8D64_00560</name>
</gene>
<dbReference type="SUPFAM" id="SSF55920">
    <property type="entry name" value="Creatinase/aminopeptidase"/>
    <property type="match status" value="1"/>
</dbReference>
<dbReference type="Pfam" id="PF00557">
    <property type="entry name" value="Peptidase_M24"/>
    <property type="match status" value="1"/>
</dbReference>
<feature type="binding site" evidence="6">
    <location>
        <position position="249"/>
    </location>
    <ligand>
        <name>a divalent metal cation</name>
        <dbReference type="ChEBI" id="CHEBI:60240"/>
        <label>2</label>
        <note>catalytic</note>
    </ligand>
</feature>
<organism evidence="9 10">
    <name type="scientific">Brachybacterium halotolerans</name>
    <dbReference type="NCBI Taxonomy" id="2795215"/>
    <lineage>
        <taxon>Bacteria</taxon>
        <taxon>Bacillati</taxon>
        <taxon>Actinomycetota</taxon>
        <taxon>Actinomycetes</taxon>
        <taxon>Micrococcales</taxon>
        <taxon>Dermabacteraceae</taxon>
        <taxon>Brachybacterium</taxon>
    </lineage>
</organism>
<feature type="binding site" evidence="6">
    <location>
        <position position="107"/>
    </location>
    <ligand>
        <name>a divalent metal cation</name>
        <dbReference type="ChEBI" id="CHEBI:60240"/>
        <label>1</label>
    </ligand>
</feature>
<feature type="binding site" evidence="6">
    <location>
        <position position="184"/>
    </location>
    <ligand>
        <name>a divalent metal cation</name>
        <dbReference type="ChEBI" id="CHEBI:60240"/>
        <label>2</label>
        <note>catalytic</note>
    </ligand>
</feature>
<accession>A0ABS1B5G9</accession>
<evidence type="ECO:0000256" key="1">
    <source>
        <dbReference type="ARBA" id="ARBA00002521"/>
    </source>
</evidence>
<comment type="similarity">
    <text evidence="6">Belongs to the peptidase M24A family. Methionine aminopeptidase type 1 subfamily.</text>
</comment>
<comment type="cofactor">
    <cofactor evidence="6">
        <name>Co(2+)</name>
        <dbReference type="ChEBI" id="CHEBI:48828"/>
    </cofactor>
    <cofactor evidence="6">
        <name>Zn(2+)</name>
        <dbReference type="ChEBI" id="CHEBI:29105"/>
    </cofactor>
    <cofactor evidence="6">
        <name>Mn(2+)</name>
        <dbReference type="ChEBI" id="CHEBI:29035"/>
    </cofactor>
    <cofactor evidence="6">
        <name>Fe(2+)</name>
        <dbReference type="ChEBI" id="CHEBI:29033"/>
    </cofactor>
    <text evidence="6">Binds 2 divalent metal cations per subunit. Has a high-affinity and a low affinity metal-binding site. The true nature of the physiological cofactor is under debate. The enzyme is active with cobalt, zinc, manganese or divalent iron ions. Most likely, methionine aminopeptidases function as mononuclear Fe(2+)-metalloproteases under physiological conditions, and the catalytically relevant metal-binding site has been assigned to the histidine-containing high-affinity site.</text>
</comment>
<comment type="subunit">
    <text evidence="6">Monomer.</text>
</comment>
<feature type="binding site" evidence="6">
    <location>
        <position position="249"/>
    </location>
    <ligand>
        <name>a divalent metal cation</name>
        <dbReference type="ChEBI" id="CHEBI:60240"/>
        <label>1</label>
    </ligand>
</feature>
<dbReference type="NCBIfam" id="TIGR00500">
    <property type="entry name" value="met_pdase_I"/>
    <property type="match status" value="1"/>
</dbReference>
<keyword evidence="5 6" id="KW-0378">Hydrolase</keyword>
<feature type="domain" description="Peptidase M24" evidence="8">
    <location>
        <begin position="23"/>
        <end position="256"/>
    </location>
</feature>
<dbReference type="InterPro" id="IPR002467">
    <property type="entry name" value="Pept_M24A_MAP1"/>
</dbReference>
<dbReference type="InterPro" id="IPR000994">
    <property type="entry name" value="Pept_M24"/>
</dbReference>
<feature type="binding site" evidence="6">
    <location>
        <position position="90"/>
    </location>
    <ligand>
        <name>substrate</name>
    </ligand>
</feature>
<feature type="binding site" evidence="6">
    <location>
        <position position="217"/>
    </location>
    <ligand>
        <name>a divalent metal cation</name>
        <dbReference type="ChEBI" id="CHEBI:60240"/>
        <label>2</label>
        <note>catalytic</note>
    </ligand>
</feature>
<dbReference type="EMBL" id="JAEDAJ010000001">
    <property type="protein sequence ID" value="MBK0329897.1"/>
    <property type="molecule type" value="Genomic_DNA"/>
</dbReference>
<comment type="function">
    <text evidence="1 6">Removes the N-terminal methionine from nascent proteins. The N-terminal methionine is often cleaved when the second residue in the primary sequence is small and uncharged (Met-Ala-, Cys, Gly, Pro, Ser, Thr, or Val). Requires deformylation of the N(alpha)-formylated initiator methionine before it can be hydrolyzed.</text>
</comment>
<evidence type="ECO:0000256" key="5">
    <source>
        <dbReference type="ARBA" id="ARBA00022801"/>
    </source>
</evidence>
<dbReference type="EC" id="3.4.11.18" evidence="6 7"/>
<keyword evidence="2 6" id="KW-0031">Aminopeptidase</keyword>
<evidence type="ECO:0000256" key="3">
    <source>
        <dbReference type="ARBA" id="ARBA00022670"/>
    </source>
</evidence>
<keyword evidence="10" id="KW-1185">Reference proteome</keyword>
<reference evidence="9 10" key="1">
    <citation type="submission" date="2020-12" db="EMBL/GenBank/DDBJ databases">
        <title>Brachybacterium sp. MASK1Z-5, whole genome shotgun sequence.</title>
        <authorList>
            <person name="Tuo L."/>
        </authorList>
    </citation>
    <scope>NUCLEOTIDE SEQUENCE [LARGE SCALE GENOMIC DNA]</scope>
    <source>
        <strain evidence="9 10">MASK1Z-5</strain>
    </source>
</reference>
<dbReference type="Gene3D" id="3.90.230.10">
    <property type="entry name" value="Creatinase/methionine aminopeptidase superfamily"/>
    <property type="match status" value="1"/>
</dbReference>
<evidence type="ECO:0000313" key="9">
    <source>
        <dbReference type="EMBL" id="MBK0329897.1"/>
    </source>
</evidence>
<dbReference type="PROSITE" id="PS00680">
    <property type="entry name" value="MAP_1"/>
    <property type="match status" value="1"/>
</dbReference>
<feature type="binding site" evidence="6">
    <location>
        <position position="118"/>
    </location>
    <ligand>
        <name>a divalent metal cation</name>
        <dbReference type="ChEBI" id="CHEBI:60240"/>
        <label>2</label>
        <note>catalytic</note>
    </ligand>
</feature>
<feature type="binding site" evidence="6">
    <location>
        <position position="191"/>
    </location>
    <ligand>
        <name>substrate</name>
    </ligand>
</feature>
<dbReference type="InterPro" id="IPR001714">
    <property type="entry name" value="Pept_M24_MAP"/>
</dbReference>
<sequence length="278" mass="29732">MILRRRRQRPAPERPTTAEAAPAGRFVAGVLSHLRETVAVGDSLLDIDAEAHRMIREAGATSCYLDYHPRFGAYPFGRVMCTSVNDTVLHGRPYDRVLEAGDLLSLDFAVELESWVADSALSFVVGPQSAAEPADLALIADVETTMWAGIAEVRAGAHVGDIGRAVEDAAQRLGRVINHEFGGHGVGRTMHEAPFVPNHGTAGTGPVLEAGMLLTVEPFLMHSTDAVHITDRDGWSVMSDDGSRGAHAEHTLQVTDGEPIVLTAREGEDLPVGVAPPR</sequence>
<dbReference type="HAMAP" id="MF_01974">
    <property type="entry name" value="MetAP_1"/>
    <property type="match status" value="1"/>
</dbReference>
<dbReference type="PANTHER" id="PTHR43330:SF27">
    <property type="entry name" value="METHIONINE AMINOPEPTIDASE"/>
    <property type="match status" value="1"/>
</dbReference>
<name>A0ABS1B5G9_9MICO</name>
<comment type="catalytic activity">
    <reaction evidence="6 7">
        <text>Release of N-terminal amino acids, preferentially methionine, from peptides and arylamides.</text>
        <dbReference type="EC" id="3.4.11.18"/>
    </reaction>
</comment>
<keyword evidence="3 6" id="KW-0645">Protease</keyword>
<comment type="caution">
    <text evidence="9">The sequence shown here is derived from an EMBL/GenBank/DDBJ whole genome shotgun (WGS) entry which is preliminary data.</text>
</comment>
<evidence type="ECO:0000313" key="10">
    <source>
        <dbReference type="Proteomes" id="UP000612352"/>
    </source>
</evidence>
<dbReference type="InterPro" id="IPR036005">
    <property type="entry name" value="Creatinase/aminopeptidase-like"/>
</dbReference>
<feature type="binding site" evidence="6">
    <location>
        <position position="118"/>
    </location>
    <ligand>
        <name>a divalent metal cation</name>
        <dbReference type="ChEBI" id="CHEBI:60240"/>
        <label>1</label>
    </ligand>
</feature>
<dbReference type="RefSeq" id="WP_200500581.1">
    <property type="nucleotide sequence ID" value="NZ_JAEDAJ010000001.1"/>
</dbReference>
<evidence type="ECO:0000256" key="6">
    <source>
        <dbReference type="HAMAP-Rule" id="MF_01974"/>
    </source>
</evidence>
<evidence type="ECO:0000259" key="8">
    <source>
        <dbReference type="Pfam" id="PF00557"/>
    </source>
</evidence>
<protein>
    <recommendedName>
        <fullName evidence="6 7">Methionine aminopeptidase</fullName>
        <shortName evidence="6">MAP</shortName>
        <shortName evidence="6">MetAP</shortName>
        <ecNumber evidence="6 7">3.4.11.18</ecNumber>
    </recommendedName>
    <alternativeName>
        <fullName evidence="6">Peptidase M</fullName>
    </alternativeName>
</protein>
<dbReference type="PANTHER" id="PTHR43330">
    <property type="entry name" value="METHIONINE AMINOPEPTIDASE"/>
    <property type="match status" value="1"/>
</dbReference>
<dbReference type="Proteomes" id="UP000612352">
    <property type="component" value="Unassembled WGS sequence"/>
</dbReference>
<evidence type="ECO:0000256" key="4">
    <source>
        <dbReference type="ARBA" id="ARBA00022723"/>
    </source>
</evidence>
<dbReference type="GO" id="GO:0004239">
    <property type="term" value="F:initiator methionyl aminopeptidase activity"/>
    <property type="evidence" value="ECO:0007669"/>
    <property type="project" value="UniProtKB-EC"/>
</dbReference>
<dbReference type="PRINTS" id="PR00599">
    <property type="entry name" value="MAPEPTIDASE"/>
</dbReference>
<keyword evidence="4 6" id="KW-0479">Metal-binding</keyword>
<evidence type="ECO:0000256" key="7">
    <source>
        <dbReference type="RuleBase" id="RU003653"/>
    </source>
</evidence>